<keyword evidence="7 10" id="KW-0378">Hydrolase</keyword>
<dbReference type="CDD" id="cd08913">
    <property type="entry name" value="START_STARD14-like"/>
    <property type="match status" value="1"/>
</dbReference>
<dbReference type="GO" id="GO:0006637">
    <property type="term" value="P:acyl-CoA metabolic process"/>
    <property type="evidence" value="ECO:0007669"/>
    <property type="project" value="TreeGrafter"/>
</dbReference>
<evidence type="ECO:0000256" key="9">
    <source>
        <dbReference type="ARBA" id="ARBA00023098"/>
    </source>
</evidence>
<evidence type="ECO:0000256" key="11">
    <source>
        <dbReference type="SAM" id="MobiDB-lite"/>
    </source>
</evidence>
<keyword evidence="16" id="KW-1185">Reference proteome</keyword>
<evidence type="ECO:0000256" key="6">
    <source>
        <dbReference type="ARBA" id="ARBA00022737"/>
    </source>
</evidence>
<comment type="catalytic activity">
    <reaction evidence="1">
        <text>butanoyl-CoA + H2O = butanoate + CoA + H(+)</text>
        <dbReference type="Rhea" id="RHEA:40111"/>
        <dbReference type="ChEBI" id="CHEBI:15377"/>
        <dbReference type="ChEBI" id="CHEBI:15378"/>
        <dbReference type="ChEBI" id="CHEBI:17968"/>
        <dbReference type="ChEBI" id="CHEBI:57287"/>
        <dbReference type="ChEBI" id="CHEBI:57371"/>
    </reaction>
    <physiologicalReaction direction="left-to-right" evidence="1">
        <dbReference type="Rhea" id="RHEA:40112"/>
    </physiologicalReaction>
</comment>
<sequence>MDHSTPGSPSFTVSRNLLRFMSIESVMPSNRLILCRPLLLLPSTFPSIRIFSKKSALCIRWPKYRSFSFSISTSNECSVLISSRIDWFDLLAILGGQALMLFQGICPKTPTPPPPQVKLKPTVPRTEEEKTEHSVAAERRRMRLVYADTIKDLLANCVIQDDLESRDCSHMVPAEKTRVESVELVLPPHANHQGNTFGGQIMAWMENVATIAASRLCRAHPTLKTIEMFHFRGPSQVGDRLVLKAIVNNAFKHSMEVGVCVEAYRQEAETHRRHINSAFMTFVVLGADDQPQMLPWIRPQPGDGERRYREASARKKIRLDRKYIVSCKQAEMPLSVPWDPSNQVYLSYNNVSSLKMLVAKDNWVLSSESNQVRLYTLEEDKFLSFHMEMLVHVDTAQAFLLLSDLRRRPEWDKHCRSVELVQQVDEDDAIYHVISPALGGDPKPQDFIILASRRKPCDTGEPYVIALRSVTLPTHRETPEYRRGETVCSGFCFWREGDQLTKVSYYNQATPGVLKYVTTNVTGLSSEFYTTFKACEHFLLDNRNDLAPSLQTL</sequence>
<reference evidence="16 17" key="1">
    <citation type="submission" date="2018-11" db="EMBL/GenBank/DDBJ databases">
        <title>Haplotype-resolved cattle genomes.</title>
        <authorList>
            <person name="Low W.Y."/>
            <person name="Tearle R."/>
            <person name="Bickhart D.M."/>
            <person name="Rosen B.D."/>
            <person name="Koren S."/>
            <person name="Rhie A."/>
            <person name="Hiendleder S."/>
            <person name="Phillippy A.M."/>
            <person name="Smith T.P.L."/>
            <person name="Williams J.L."/>
        </authorList>
    </citation>
    <scope>NUCLEOTIDE SEQUENCE [LARGE SCALE GENOMIC DNA]</scope>
</reference>
<dbReference type="GO" id="GO:0005829">
    <property type="term" value="C:cytosol"/>
    <property type="evidence" value="ECO:0007669"/>
    <property type="project" value="TreeGrafter"/>
</dbReference>
<proteinExistence type="predicted"/>
<dbReference type="InterPro" id="IPR006683">
    <property type="entry name" value="Thioestr_dom"/>
</dbReference>
<dbReference type="InterPro" id="IPR040170">
    <property type="entry name" value="Cytosol_ACT"/>
</dbReference>
<dbReference type="AlphaFoldDB" id="A0A4W2G3M5"/>
<dbReference type="GO" id="GO:0052816">
    <property type="term" value="F:long-chain fatty acyl-CoA hydrolase activity"/>
    <property type="evidence" value="ECO:0007669"/>
    <property type="project" value="TreeGrafter"/>
</dbReference>
<evidence type="ECO:0000256" key="2">
    <source>
        <dbReference type="ARBA" id="ARBA00004496"/>
    </source>
</evidence>
<dbReference type="Ensembl" id="ENSBIXT00000040501.1">
    <property type="protein sequence ID" value="ENSBIXP00000024383.1"/>
    <property type="gene ID" value="ENSBIXG00000026566.1"/>
</dbReference>
<evidence type="ECO:0000256" key="5">
    <source>
        <dbReference type="ARBA" id="ARBA00022490"/>
    </source>
</evidence>
<protein>
    <submittedName>
        <fullName evidence="15">Acyl-CoA thioesterase 11</fullName>
    </submittedName>
</protein>
<name>A0A4W2G3M5_BOBOX</name>
<dbReference type="Gene3D" id="3.10.129.10">
    <property type="entry name" value="Hotdog Thioesterase"/>
    <property type="match status" value="1"/>
</dbReference>
<dbReference type="Proteomes" id="UP000314981">
    <property type="component" value="Chromosome 3"/>
</dbReference>
<dbReference type="Pfam" id="PF01852">
    <property type="entry name" value="START"/>
    <property type="match status" value="1"/>
</dbReference>
<keyword evidence="8" id="KW-0276">Fatty acid metabolism</keyword>
<reference evidence="15" key="2">
    <citation type="submission" date="2025-05" db="UniProtKB">
        <authorList>
            <consortium name="Ensembl"/>
        </authorList>
    </citation>
    <scope>IDENTIFICATION</scope>
</reference>
<dbReference type="PROSITE" id="PS51770">
    <property type="entry name" value="HOTDOG_ACOT"/>
    <property type="match status" value="1"/>
</dbReference>
<evidence type="ECO:0000256" key="1">
    <source>
        <dbReference type="ARBA" id="ARBA00000295"/>
    </source>
</evidence>
<dbReference type="CDD" id="cd03442">
    <property type="entry name" value="BFIT_BACH"/>
    <property type="match status" value="1"/>
</dbReference>
<dbReference type="InterPro" id="IPR023393">
    <property type="entry name" value="START-like_dom_sf"/>
</dbReference>
<dbReference type="PANTHER" id="PTHR11049:SF1">
    <property type="entry name" value="ACYL-COENZYME A THIOESTERASE 11"/>
    <property type="match status" value="1"/>
</dbReference>
<feature type="domain" description="START" evidence="12">
    <location>
        <begin position="360"/>
        <end position="533"/>
    </location>
</feature>
<dbReference type="PANTHER" id="PTHR11049">
    <property type="entry name" value="ACYL COENZYME A THIOESTER HYDROLASE"/>
    <property type="match status" value="1"/>
</dbReference>
<dbReference type="FunFam" id="3.10.129.10:FF:000011">
    <property type="entry name" value="Acyl-coenzyme A thioesterase 11"/>
    <property type="match status" value="1"/>
</dbReference>
<keyword evidence="4" id="KW-0719">Serine esterase</keyword>
<evidence type="ECO:0000256" key="10">
    <source>
        <dbReference type="PROSITE-ProRule" id="PRU01106"/>
    </source>
</evidence>
<evidence type="ECO:0000313" key="15">
    <source>
        <dbReference type="Ensembl" id="ENSBIXP00005012720.1"/>
    </source>
</evidence>
<comment type="pathway">
    <text evidence="3">Lipid metabolism; fatty acid metabolism.</text>
</comment>
<dbReference type="SMART" id="SM00234">
    <property type="entry name" value="START"/>
    <property type="match status" value="1"/>
</dbReference>
<dbReference type="PROSITE" id="PS50848">
    <property type="entry name" value="START"/>
    <property type="match status" value="1"/>
</dbReference>
<evidence type="ECO:0000256" key="4">
    <source>
        <dbReference type="ARBA" id="ARBA00022487"/>
    </source>
</evidence>
<dbReference type="InterPro" id="IPR033120">
    <property type="entry name" value="HOTDOG_ACOT"/>
</dbReference>
<dbReference type="Gene3D" id="3.30.530.20">
    <property type="match status" value="1"/>
</dbReference>
<dbReference type="Proteomes" id="UP000429181">
    <property type="component" value="Chromosome 3"/>
</dbReference>
<gene>
    <name evidence="15" type="primary">ACOT11</name>
    <name evidence="14" type="synonym">LOC113889841</name>
</gene>
<dbReference type="Ensembl" id="ENSBIXT00005022229.1">
    <property type="protein sequence ID" value="ENSBIXP00005012720.1"/>
    <property type="gene ID" value="ENSBIXG00005016941.1"/>
</dbReference>
<keyword evidence="6" id="KW-0677">Repeat</keyword>
<dbReference type="Pfam" id="PF03061">
    <property type="entry name" value="4HBT"/>
    <property type="match status" value="1"/>
</dbReference>
<feature type="region of interest" description="Disordered" evidence="11">
    <location>
        <begin position="111"/>
        <end position="134"/>
    </location>
</feature>
<dbReference type="GO" id="GO:0006631">
    <property type="term" value="P:fatty acid metabolic process"/>
    <property type="evidence" value="ECO:0007669"/>
    <property type="project" value="UniProtKB-UniPathway"/>
</dbReference>
<evidence type="ECO:0000256" key="8">
    <source>
        <dbReference type="ARBA" id="ARBA00022832"/>
    </source>
</evidence>
<feature type="compositionally biased region" description="Basic and acidic residues" evidence="11">
    <location>
        <begin position="125"/>
        <end position="134"/>
    </location>
</feature>
<evidence type="ECO:0000313" key="14">
    <source>
        <dbReference type="Ensembl" id="ENSBIXP00000024383.1"/>
    </source>
</evidence>
<dbReference type="GO" id="GO:0052689">
    <property type="term" value="F:carboxylic ester hydrolase activity"/>
    <property type="evidence" value="ECO:0007669"/>
    <property type="project" value="UniProtKB-KW"/>
</dbReference>
<evidence type="ECO:0000259" key="12">
    <source>
        <dbReference type="PROSITE" id="PS50848"/>
    </source>
</evidence>
<dbReference type="InterPro" id="IPR029069">
    <property type="entry name" value="HotDog_dom_sf"/>
</dbReference>
<organism evidence="15 17">
    <name type="scientific">Bos indicus x Bos taurus</name>
    <name type="common">Hybrid cattle</name>
    <dbReference type="NCBI Taxonomy" id="30522"/>
    <lineage>
        <taxon>Eukaryota</taxon>
        <taxon>Metazoa</taxon>
        <taxon>Chordata</taxon>
        <taxon>Craniata</taxon>
        <taxon>Vertebrata</taxon>
        <taxon>Euteleostomi</taxon>
        <taxon>Mammalia</taxon>
        <taxon>Eutheria</taxon>
        <taxon>Laurasiatheria</taxon>
        <taxon>Artiodactyla</taxon>
        <taxon>Ruminantia</taxon>
        <taxon>Pecora</taxon>
        <taxon>Bovidae</taxon>
        <taxon>Bovinae</taxon>
        <taxon>Bos</taxon>
    </lineage>
</organism>
<feature type="domain" description="HotDog ACOT-type" evidence="13">
    <location>
        <begin position="175"/>
        <end position="288"/>
    </location>
</feature>
<dbReference type="UniPathway" id="UPA00199"/>
<keyword evidence="9" id="KW-0443">Lipid metabolism</keyword>
<dbReference type="SUPFAM" id="SSF55961">
    <property type="entry name" value="Bet v1-like"/>
    <property type="match status" value="1"/>
</dbReference>
<evidence type="ECO:0000259" key="13">
    <source>
        <dbReference type="PROSITE" id="PS51770"/>
    </source>
</evidence>
<dbReference type="SUPFAM" id="SSF54637">
    <property type="entry name" value="Thioesterase/thiol ester dehydrase-isomerase"/>
    <property type="match status" value="1"/>
</dbReference>
<accession>A0A4W2G3M5</accession>
<evidence type="ECO:0000256" key="3">
    <source>
        <dbReference type="ARBA" id="ARBA00004872"/>
    </source>
</evidence>
<dbReference type="InterPro" id="IPR002913">
    <property type="entry name" value="START_lipid-bd_dom"/>
</dbReference>
<dbReference type="GeneTree" id="ENSGT00940000156460"/>
<comment type="subcellular location">
    <subcellularLocation>
        <location evidence="2">Cytoplasm</location>
    </subcellularLocation>
</comment>
<evidence type="ECO:0000313" key="16">
    <source>
        <dbReference type="Proteomes" id="UP000314981"/>
    </source>
</evidence>
<evidence type="ECO:0000313" key="17">
    <source>
        <dbReference type="Proteomes" id="UP000429181"/>
    </source>
</evidence>
<keyword evidence="5" id="KW-0963">Cytoplasm</keyword>
<evidence type="ECO:0000256" key="7">
    <source>
        <dbReference type="ARBA" id="ARBA00022801"/>
    </source>
</evidence>
<dbReference type="FunFam" id="3.30.530.20:FF:000012">
    <property type="entry name" value="Acyl-coenzyme A thioesterase 11"/>
    <property type="match status" value="1"/>
</dbReference>
<dbReference type="GO" id="GO:0008289">
    <property type="term" value="F:lipid binding"/>
    <property type="evidence" value="ECO:0007669"/>
    <property type="project" value="InterPro"/>
</dbReference>